<keyword evidence="2" id="KW-0723">Serine/threonine-protein kinase</keyword>
<dbReference type="Proteomes" id="UP000656042">
    <property type="component" value="Unassembled WGS sequence"/>
</dbReference>
<gene>
    <name evidence="10" type="ORF">GCM10012284_56540</name>
</gene>
<evidence type="ECO:0000256" key="5">
    <source>
        <dbReference type="ARBA" id="ARBA00022777"/>
    </source>
</evidence>
<comment type="caution">
    <text evidence="10">The sequence shown here is derived from an EMBL/GenBank/DDBJ whole genome shotgun (WGS) entry which is preliminary data.</text>
</comment>
<keyword evidence="4 7" id="KW-0547">Nucleotide-binding</keyword>
<evidence type="ECO:0000256" key="1">
    <source>
        <dbReference type="ARBA" id="ARBA00012513"/>
    </source>
</evidence>
<keyword evidence="6 7" id="KW-0067">ATP-binding</keyword>
<dbReference type="AlphaFoldDB" id="A0A8J3C3T6"/>
<evidence type="ECO:0000256" key="4">
    <source>
        <dbReference type="ARBA" id="ARBA00022741"/>
    </source>
</evidence>
<dbReference type="GO" id="GO:0005524">
    <property type="term" value="F:ATP binding"/>
    <property type="evidence" value="ECO:0007669"/>
    <property type="project" value="UniProtKB-UniRule"/>
</dbReference>
<dbReference type="InterPro" id="IPR017441">
    <property type="entry name" value="Protein_kinase_ATP_BS"/>
</dbReference>
<reference evidence="10" key="2">
    <citation type="submission" date="2020-09" db="EMBL/GenBank/DDBJ databases">
        <authorList>
            <person name="Sun Q."/>
            <person name="Zhou Y."/>
        </authorList>
    </citation>
    <scope>NUCLEOTIDE SEQUENCE</scope>
    <source>
        <strain evidence="10">CGMCC 4.7299</strain>
    </source>
</reference>
<evidence type="ECO:0000313" key="11">
    <source>
        <dbReference type="Proteomes" id="UP000656042"/>
    </source>
</evidence>
<feature type="region of interest" description="Disordered" evidence="8">
    <location>
        <begin position="151"/>
        <end position="174"/>
    </location>
</feature>
<dbReference type="PANTHER" id="PTHR43289">
    <property type="entry name" value="MITOGEN-ACTIVATED PROTEIN KINASE KINASE KINASE 20-RELATED"/>
    <property type="match status" value="1"/>
</dbReference>
<evidence type="ECO:0000256" key="3">
    <source>
        <dbReference type="ARBA" id="ARBA00022679"/>
    </source>
</evidence>
<dbReference type="CDD" id="cd14014">
    <property type="entry name" value="STKc_PknB_like"/>
    <property type="match status" value="1"/>
</dbReference>
<keyword evidence="11" id="KW-1185">Reference proteome</keyword>
<dbReference type="PROSITE" id="PS00107">
    <property type="entry name" value="PROTEIN_KINASE_ATP"/>
    <property type="match status" value="1"/>
</dbReference>
<dbReference type="PANTHER" id="PTHR43289:SF6">
    <property type="entry name" value="SERINE_THREONINE-PROTEIN KINASE NEKL-3"/>
    <property type="match status" value="1"/>
</dbReference>
<proteinExistence type="predicted"/>
<evidence type="ECO:0000256" key="8">
    <source>
        <dbReference type="SAM" id="MobiDB-lite"/>
    </source>
</evidence>
<sequence>MPPADARPGEVGPGQVGRHRIDRLLGAGAFASVWLGFDTELQDRVAIKVLADNWATDLRIRERFRLEARLLRQVDSPRSIRVHTVGSLPDGRPYIVMEWAAGGSLRDLLDREPVPADAALRILREVTASVAELHARGIVHRDLTPGNVLLCTPAHPPPDEGDPPTEGDAAPASPASLRSWATGRIVVADLGLAKALAVASGLTVRAGTPGYMAPEQDDSMSMVDERADVYGLGRLGQRLLRDGGISAAVAAVLDRATERKPAARYRDAAAFGRALREAADHEPARRGARVARTALVLTLTGAVAAATIGIGVWWRERPAAEATDTTGRISVRLPSGWQARGSGWAGRPGNDGRLAPALVIAPDPRRWVTDADMPGAFIGLSDTPPAGGTAGFLSERTHPQCHADPMRTTHRGGVEWTVARYSACPAGKPQIVEAAGLLPGGSTVAYAQVTPRPGDGADVVDDLLGRLTLRTP</sequence>
<feature type="domain" description="Protein kinase" evidence="9">
    <location>
        <begin position="19"/>
        <end position="299"/>
    </location>
</feature>
<dbReference type="PROSITE" id="PS00109">
    <property type="entry name" value="PROTEIN_KINASE_TYR"/>
    <property type="match status" value="1"/>
</dbReference>
<organism evidence="10 11">
    <name type="scientific">Mangrovihabitans endophyticus</name>
    <dbReference type="NCBI Taxonomy" id="1751298"/>
    <lineage>
        <taxon>Bacteria</taxon>
        <taxon>Bacillati</taxon>
        <taxon>Actinomycetota</taxon>
        <taxon>Actinomycetes</taxon>
        <taxon>Micromonosporales</taxon>
        <taxon>Micromonosporaceae</taxon>
        <taxon>Mangrovihabitans</taxon>
    </lineage>
</organism>
<dbReference type="Pfam" id="PF00069">
    <property type="entry name" value="Pkinase"/>
    <property type="match status" value="1"/>
</dbReference>
<dbReference type="InterPro" id="IPR011009">
    <property type="entry name" value="Kinase-like_dom_sf"/>
</dbReference>
<evidence type="ECO:0000256" key="7">
    <source>
        <dbReference type="PROSITE-ProRule" id="PRU10141"/>
    </source>
</evidence>
<evidence type="ECO:0000259" key="9">
    <source>
        <dbReference type="PROSITE" id="PS50011"/>
    </source>
</evidence>
<evidence type="ECO:0000256" key="2">
    <source>
        <dbReference type="ARBA" id="ARBA00022527"/>
    </source>
</evidence>
<protein>
    <recommendedName>
        <fullName evidence="1">non-specific serine/threonine protein kinase</fullName>
        <ecNumber evidence="1">2.7.11.1</ecNumber>
    </recommendedName>
</protein>
<dbReference type="InterPro" id="IPR000719">
    <property type="entry name" value="Prot_kinase_dom"/>
</dbReference>
<keyword evidence="3" id="KW-0808">Transferase</keyword>
<dbReference type="EC" id="2.7.11.1" evidence="1"/>
<feature type="binding site" evidence="7">
    <location>
        <position position="48"/>
    </location>
    <ligand>
        <name>ATP</name>
        <dbReference type="ChEBI" id="CHEBI:30616"/>
    </ligand>
</feature>
<dbReference type="SUPFAM" id="SSF56112">
    <property type="entry name" value="Protein kinase-like (PK-like)"/>
    <property type="match status" value="1"/>
</dbReference>
<evidence type="ECO:0000313" key="10">
    <source>
        <dbReference type="EMBL" id="GGL14456.1"/>
    </source>
</evidence>
<dbReference type="Gene3D" id="1.10.510.10">
    <property type="entry name" value="Transferase(Phosphotransferase) domain 1"/>
    <property type="match status" value="1"/>
</dbReference>
<reference evidence="10" key="1">
    <citation type="journal article" date="2014" name="Int. J. Syst. Evol. Microbiol.">
        <title>Complete genome sequence of Corynebacterium casei LMG S-19264T (=DSM 44701T), isolated from a smear-ripened cheese.</title>
        <authorList>
            <consortium name="US DOE Joint Genome Institute (JGI-PGF)"/>
            <person name="Walter F."/>
            <person name="Albersmeier A."/>
            <person name="Kalinowski J."/>
            <person name="Ruckert C."/>
        </authorList>
    </citation>
    <scope>NUCLEOTIDE SEQUENCE</scope>
    <source>
        <strain evidence="10">CGMCC 4.7299</strain>
    </source>
</reference>
<keyword evidence="5" id="KW-0418">Kinase</keyword>
<dbReference type="GO" id="GO:0004674">
    <property type="term" value="F:protein serine/threonine kinase activity"/>
    <property type="evidence" value="ECO:0007669"/>
    <property type="project" value="UniProtKB-KW"/>
</dbReference>
<evidence type="ECO:0000256" key="6">
    <source>
        <dbReference type="ARBA" id="ARBA00022840"/>
    </source>
</evidence>
<dbReference type="InterPro" id="IPR008266">
    <property type="entry name" value="Tyr_kinase_AS"/>
</dbReference>
<accession>A0A8J3C3T6</accession>
<dbReference type="PROSITE" id="PS50011">
    <property type="entry name" value="PROTEIN_KINASE_DOM"/>
    <property type="match status" value="1"/>
</dbReference>
<name>A0A8J3C3T6_9ACTN</name>
<dbReference type="Gene3D" id="3.30.200.20">
    <property type="entry name" value="Phosphorylase Kinase, domain 1"/>
    <property type="match status" value="1"/>
</dbReference>
<dbReference type="EMBL" id="BMMX01000044">
    <property type="protein sequence ID" value="GGL14456.1"/>
    <property type="molecule type" value="Genomic_DNA"/>
</dbReference>